<sequence length="566" mass="58251">MQLNQSGTSKNTMKKKLVVLMSAAAVFAATGAALPARPAFAETVPAAASPVAAEKPAAPRVDYIALSVHQKLSSIASDAATVADKAYDELMDAVRSGQSLAAASGLGSAELADKLGALYAQSFDGEVAAGYMTREEADEANRLAAAAVRETIDTSGAAVGPLVRTVGRDIVDKATADVVQNVAFLSDKSSIELRAALRQGQSLTEASGLDAATLSASLLESVAFELDRAVRYGQLAAQEAADLKAEAARSIDEALATKGYDPETNEWMARYGDAIIDKRLSNLTGIAAALADKSYADVEDALAQGGTLLSATGLSEAELLDRLAASVDVSIEQAWQSGTLSARAADALKAEAADRLKEAIATAGYGTRAQSGAKSDSAIAKESVDQLVRQAASYAGKTAAEVREALGAGQTLVQATGIDQAELYGVLQGNAGAYIEKAVASGRLAAVDADATKQEASERIGSAIAKPGYVGEADADAYLNRLRGTLVDQVADWAGTTREELLEKLAGGQSLAQAAGTDADTLLHALLRGVNRDWNEYAAEGRLTAQESAPIKANMAAELLALVTNG</sequence>
<proteinExistence type="predicted"/>
<dbReference type="RefSeq" id="WP_110839290.1">
    <property type="nucleotide sequence ID" value="NZ_QJVJ01000003.1"/>
</dbReference>
<reference evidence="2 3" key="1">
    <citation type="submission" date="2018-05" db="EMBL/GenBank/DDBJ databases">
        <title>Paenibacillus flagellatus sp. nov., isolated from selenium mineral soil.</title>
        <authorList>
            <person name="Dai X."/>
        </authorList>
    </citation>
    <scope>NUCLEOTIDE SEQUENCE [LARGE SCALE GENOMIC DNA]</scope>
    <source>
        <strain evidence="2 3">DXL2</strain>
    </source>
</reference>
<feature type="chain" id="PRO_5016027886" description="Copper amine oxidase" evidence="1">
    <location>
        <begin position="42"/>
        <end position="566"/>
    </location>
</feature>
<gene>
    <name evidence="2" type="ORF">DLM86_07070</name>
</gene>
<keyword evidence="1" id="KW-0732">Signal</keyword>
<organism evidence="2 3">
    <name type="scientific">Paenibacillus flagellatus</name>
    <dbReference type="NCBI Taxonomy" id="2211139"/>
    <lineage>
        <taxon>Bacteria</taxon>
        <taxon>Bacillati</taxon>
        <taxon>Bacillota</taxon>
        <taxon>Bacilli</taxon>
        <taxon>Bacillales</taxon>
        <taxon>Paenibacillaceae</taxon>
        <taxon>Paenibacillus</taxon>
    </lineage>
</organism>
<feature type="signal peptide" evidence="1">
    <location>
        <begin position="1"/>
        <end position="41"/>
    </location>
</feature>
<name>A0A2V5K806_9BACL</name>
<dbReference type="OrthoDB" id="2496742at2"/>
<dbReference type="AlphaFoldDB" id="A0A2V5K806"/>
<evidence type="ECO:0000313" key="2">
    <source>
        <dbReference type="EMBL" id="PYI55488.1"/>
    </source>
</evidence>
<protein>
    <recommendedName>
        <fullName evidence="4">Copper amine oxidase</fullName>
    </recommendedName>
</protein>
<evidence type="ECO:0000313" key="3">
    <source>
        <dbReference type="Proteomes" id="UP000247476"/>
    </source>
</evidence>
<evidence type="ECO:0000256" key="1">
    <source>
        <dbReference type="SAM" id="SignalP"/>
    </source>
</evidence>
<accession>A0A2V5K806</accession>
<keyword evidence="3" id="KW-1185">Reference proteome</keyword>
<dbReference type="Proteomes" id="UP000247476">
    <property type="component" value="Unassembled WGS sequence"/>
</dbReference>
<comment type="caution">
    <text evidence="2">The sequence shown here is derived from an EMBL/GenBank/DDBJ whole genome shotgun (WGS) entry which is preliminary data.</text>
</comment>
<evidence type="ECO:0008006" key="4">
    <source>
        <dbReference type="Google" id="ProtNLM"/>
    </source>
</evidence>
<dbReference type="EMBL" id="QJVJ01000003">
    <property type="protein sequence ID" value="PYI55488.1"/>
    <property type="molecule type" value="Genomic_DNA"/>
</dbReference>